<accession>A0A1G1YCQ0</accession>
<proteinExistence type="predicted"/>
<dbReference type="Proteomes" id="UP000178501">
    <property type="component" value="Unassembled WGS sequence"/>
</dbReference>
<dbReference type="EMBL" id="MHIK01000068">
    <property type="protein sequence ID" value="OGY50021.1"/>
    <property type="molecule type" value="Genomic_DNA"/>
</dbReference>
<gene>
    <name evidence="1" type="ORF">A3J65_01295</name>
</gene>
<name>A0A1G1YCQ0_9BACT</name>
<comment type="caution">
    <text evidence="1">The sequence shown here is derived from an EMBL/GenBank/DDBJ whole genome shotgun (WGS) entry which is preliminary data.</text>
</comment>
<organism evidence="1 2">
    <name type="scientific">Candidatus Buchananbacteria bacterium RIFCSPHIGHO2_02_FULL_45_11b</name>
    <dbReference type="NCBI Taxonomy" id="1797541"/>
    <lineage>
        <taxon>Bacteria</taxon>
        <taxon>Candidatus Buchananiibacteriota</taxon>
    </lineage>
</organism>
<sequence length="302" mass="33201">MIEMMEEADDLPPKYVRTLISMMGSMDNVKEVLHNRKIIKLEDAVRLLFDKNGRRIPWNLRAAVCDPDPDFKLAGQEKVDFASRLSRLADALEMAVPITAARFEDEAGQLVELVKTAANGLCANILKGVCLPIIVPQTTEGDYGAVLESFYLPALERAYKKEYPSRAFTNHPKGKLANQVTIVPDICHDRLAAKSRLGWQVILFFPNPLQGFSVHAQREQLAQLPEEFSLAGGIDGLPAWTMWVDVLTRDHQTPGFDLSALQWQASAYSLCVRAGATGTVFGCESGLGHALGLCSGGLSFAR</sequence>
<dbReference type="AlphaFoldDB" id="A0A1G1YCQ0"/>
<evidence type="ECO:0000313" key="2">
    <source>
        <dbReference type="Proteomes" id="UP000178501"/>
    </source>
</evidence>
<reference evidence="1 2" key="1">
    <citation type="journal article" date="2016" name="Nat. Commun.">
        <title>Thousands of microbial genomes shed light on interconnected biogeochemical processes in an aquifer system.</title>
        <authorList>
            <person name="Anantharaman K."/>
            <person name="Brown C.T."/>
            <person name="Hug L.A."/>
            <person name="Sharon I."/>
            <person name="Castelle C.J."/>
            <person name="Probst A.J."/>
            <person name="Thomas B.C."/>
            <person name="Singh A."/>
            <person name="Wilkins M.J."/>
            <person name="Karaoz U."/>
            <person name="Brodie E.L."/>
            <person name="Williams K.H."/>
            <person name="Hubbard S.S."/>
            <person name="Banfield J.F."/>
        </authorList>
    </citation>
    <scope>NUCLEOTIDE SEQUENCE [LARGE SCALE GENOMIC DNA]</scope>
</reference>
<evidence type="ECO:0000313" key="1">
    <source>
        <dbReference type="EMBL" id="OGY50021.1"/>
    </source>
</evidence>
<protein>
    <submittedName>
        <fullName evidence="1">Uncharacterized protein</fullName>
    </submittedName>
</protein>